<evidence type="ECO:0000259" key="2">
    <source>
        <dbReference type="PROSITE" id="PS51159"/>
    </source>
</evidence>
<dbReference type="STRING" id="623744.A0A553R6I2"/>
<feature type="domain" description="CBM21" evidence="2">
    <location>
        <begin position="183"/>
        <end position="293"/>
    </location>
</feature>
<dbReference type="Proteomes" id="UP000316079">
    <property type="component" value="Unassembled WGS sequence"/>
</dbReference>
<sequence>MLRSHRALGVCRFLSTIDEEITLRMDVHPPRSEPPISRKAPIRTFHLQHIYNPKLPPQRSPVPIRPPSPNPSSQRPPPDATTRRKPSCEPEPKPIMRRRARSVPNSAREEPCRRTRVRFVDSLGLELEDVKLFRAGEDPAVPPHIITKLLASAEMASRRKLELSLPYFQPSFPDNLSGEPGYLQRLSRQKVCLEQLLCSDLGITGTVQVVNVAYEKEVSVRYSFTDWKSRAECRANWVSSQRTDDLELDRFRFLLPVPPFIMEPGARLQFAICFRANSSEYWDNNGGGDYTLSCQTYSLTVPRECEASLLHFT</sequence>
<reference evidence="3 4" key="1">
    <citation type="journal article" date="2019" name="Sci. Data">
        <title>Hybrid genome assembly and annotation of Danionella translucida.</title>
        <authorList>
            <person name="Kadobianskyi M."/>
            <person name="Schulze L."/>
            <person name="Schuelke M."/>
            <person name="Judkewitz B."/>
        </authorList>
    </citation>
    <scope>NUCLEOTIDE SEQUENCE [LARGE SCALE GENOMIC DNA]</scope>
    <source>
        <strain evidence="3 4">Bolton</strain>
    </source>
</reference>
<evidence type="ECO:0000313" key="3">
    <source>
        <dbReference type="EMBL" id="TRY97787.1"/>
    </source>
</evidence>
<dbReference type="InterPro" id="IPR005036">
    <property type="entry name" value="CBM21_dom"/>
</dbReference>
<name>A0A553R6I2_9TELE</name>
<dbReference type="GO" id="GO:0005979">
    <property type="term" value="P:regulation of glycogen biosynthetic process"/>
    <property type="evidence" value="ECO:0007669"/>
    <property type="project" value="TreeGrafter"/>
</dbReference>
<accession>A0A553R6I2</accession>
<dbReference type="GO" id="GO:0008157">
    <property type="term" value="F:protein phosphatase 1 binding"/>
    <property type="evidence" value="ECO:0007669"/>
    <property type="project" value="TreeGrafter"/>
</dbReference>
<dbReference type="InterPro" id="IPR050782">
    <property type="entry name" value="PP1_regulatory_subunit_3"/>
</dbReference>
<keyword evidence="4" id="KW-1185">Reference proteome</keyword>
<feature type="region of interest" description="Disordered" evidence="1">
    <location>
        <begin position="52"/>
        <end position="112"/>
    </location>
</feature>
<dbReference type="EMBL" id="SRMA01025209">
    <property type="protein sequence ID" value="TRY97787.1"/>
    <property type="molecule type" value="Genomic_DNA"/>
</dbReference>
<dbReference type="PROSITE" id="PS51159">
    <property type="entry name" value="CBM21"/>
    <property type="match status" value="1"/>
</dbReference>
<protein>
    <recommendedName>
        <fullName evidence="2">CBM21 domain-containing protein</fullName>
    </recommendedName>
</protein>
<dbReference type="OrthoDB" id="1881at2759"/>
<feature type="compositionally biased region" description="Pro residues" evidence="1">
    <location>
        <begin position="54"/>
        <end position="79"/>
    </location>
</feature>
<dbReference type="GO" id="GO:2001069">
    <property type="term" value="F:glycogen binding"/>
    <property type="evidence" value="ECO:0007669"/>
    <property type="project" value="TreeGrafter"/>
</dbReference>
<evidence type="ECO:0000313" key="4">
    <source>
        <dbReference type="Proteomes" id="UP000316079"/>
    </source>
</evidence>
<proteinExistence type="predicted"/>
<dbReference type="Gene3D" id="2.60.40.2440">
    <property type="entry name" value="Carbohydrate binding type-21 domain"/>
    <property type="match status" value="1"/>
</dbReference>
<comment type="caution">
    <text evidence="3">The sequence shown here is derived from an EMBL/GenBank/DDBJ whole genome shotgun (WGS) entry which is preliminary data.</text>
</comment>
<gene>
    <name evidence="3" type="ORF">DNTS_008282</name>
</gene>
<dbReference type="GO" id="GO:0000164">
    <property type="term" value="C:protein phosphatase type 1 complex"/>
    <property type="evidence" value="ECO:0007669"/>
    <property type="project" value="TreeGrafter"/>
</dbReference>
<dbReference type="PANTHER" id="PTHR12307:SF4">
    <property type="entry name" value="PROTEIN PHOSPHATASE 1 REGULATORY SUBUNIT 3D"/>
    <property type="match status" value="1"/>
</dbReference>
<dbReference type="Pfam" id="PF03370">
    <property type="entry name" value="CBM_21"/>
    <property type="match status" value="1"/>
</dbReference>
<dbReference type="InterPro" id="IPR038175">
    <property type="entry name" value="CBM21_dom_sf"/>
</dbReference>
<organism evidence="3 4">
    <name type="scientific">Danionella cerebrum</name>
    <dbReference type="NCBI Taxonomy" id="2873325"/>
    <lineage>
        <taxon>Eukaryota</taxon>
        <taxon>Metazoa</taxon>
        <taxon>Chordata</taxon>
        <taxon>Craniata</taxon>
        <taxon>Vertebrata</taxon>
        <taxon>Euteleostomi</taxon>
        <taxon>Actinopterygii</taxon>
        <taxon>Neopterygii</taxon>
        <taxon>Teleostei</taxon>
        <taxon>Ostariophysi</taxon>
        <taxon>Cypriniformes</taxon>
        <taxon>Danionidae</taxon>
        <taxon>Danioninae</taxon>
        <taxon>Danionella</taxon>
    </lineage>
</organism>
<dbReference type="PANTHER" id="PTHR12307">
    <property type="entry name" value="PROTEIN PHOSPHATASE 1 REGULATORY SUBUNIT"/>
    <property type="match status" value="1"/>
</dbReference>
<evidence type="ECO:0000256" key="1">
    <source>
        <dbReference type="SAM" id="MobiDB-lite"/>
    </source>
</evidence>
<dbReference type="AlphaFoldDB" id="A0A553R6I2"/>